<reference evidence="1 4" key="2">
    <citation type="submission" date="2020-08" db="EMBL/GenBank/DDBJ databases">
        <title>Genomic Encyclopedia of Type Strains, Phase IV (KMG-IV): sequencing the most valuable type-strain genomes for metagenomic binning, comparative biology and taxonomic classification.</title>
        <authorList>
            <person name="Goeker M."/>
        </authorList>
    </citation>
    <scope>NUCLEOTIDE SEQUENCE [LARGE SCALE GENOMIC DNA]</scope>
    <source>
        <strain evidence="1 4">DSM 19331</strain>
    </source>
</reference>
<comment type="caution">
    <text evidence="1">The sequence shown here is derived from an EMBL/GenBank/DDBJ whole genome shotgun (WGS) entry which is preliminary data.</text>
</comment>
<sequence>MTDFDFSKNSDDERVLIISFHNELPMSAGRIGTVLRALSSDYWDMTGRELVLARMELGSTWLILTDIVVTAATWIKGGAEVAKATEDLGSFAKKLKNGLKPKPKTIAVNEITTFDTSVDKSIVAMAKVSEETKSTIRMKKTIKTNLGTETLEIEITPAQAKEAKKRVRNKPKPARHENLPQLESRGHDVKHLTQAMRGLPPATGDVETVIRALVQAHIMLGSTYVLEQVATMLEFEGRYDIATIIRQLIGKDKGHVHVEV</sequence>
<keyword evidence="3" id="KW-1185">Reference proteome</keyword>
<evidence type="ECO:0000313" key="3">
    <source>
        <dbReference type="Proteomes" id="UP000272004"/>
    </source>
</evidence>
<dbReference type="EMBL" id="JACIDG010000025">
    <property type="protein sequence ID" value="MBB3919196.1"/>
    <property type="molecule type" value="Genomic_DNA"/>
</dbReference>
<protein>
    <submittedName>
        <fullName evidence="1">Uncharacterized protein</fullName>
    </submittedName>
</protein>
<gene>
    <name evidence="2" type="ORF">EFB14_00090</name>
    <name evidence="1" type="ORF">GGQ65_006538</name>
</gene>
<dbReference type="Proteomes" id="UP000272004">
    <property type="component" value="Unassembled WGS sequence"/>
</dbReference>
<evidence type="ECO:0000313" key="1">
    <source>
        <dbReference type="EMBL" id="MBB3919196.1"/>
    </source>
</evidence>
<organism evidence="1 4">
    <name type="scientific">Rhizobium fabae</name>
    <dbReference type="NCBI Taxonomy" id="573179"/>
    <lineage>
        <taxon>Bacteria</taxon>
        <taxon>Pseudomonadati</taxon>
        <taxon>Pseudomonadota</taxon>
        <taxon>Alphaproteobacteria</taxon>
        <taxon>Hyphomicrobiales</taxon>
        <taxon>Rhizobiaceae</taxon>
        <taxon>Rhizobium/Agrobacterium group</taxon>
        <taxon>Rhizobium</taxon>
    </lineage>
</organism>
<evidence type="ECO:0000313" key="4">
    <source>
        <dbReference type="Proteomes" id="UP000545490"/>
    </source>
</evidence>
<dbReference type="RefSeq" id="WP_126821682.1">
    <property type="nucleotide sequence ID" value="NZ_JACIDG010000025.1"/>
</dbReference>
<evidence type="ECO:0000313" key="2">
    <source>
        <dbReference type="EMBL" id="RUM16487.1"/>
    </source>
</evidence>
<accession>A0A7W6BCN0</accession>
<proteinExistence type="predicted"/>
<dbReference type="Proteomes" id="UP000545490">
    <property type="component" value="Unassembled WGS sequence"/>
</dbReference>
<reference evidence="2 3" key="1">
    <citation type="submission" date="2018-11" db="EMBL/GenBank/DDBJ databases">
        <authorList>
            <person name="Huo Y."/>
        </authorList>
    </citation>
    <scope>NUCLEOTIDE SEQUENCE [LARGE SCALE GENOMIC DNA]</scope>
    <source>
        <strain evidence="2 3">CCBAU 33202</strain>
    </source>
</reference>
<name>A0A7W6BCN0_9HYPH</name>
<dbReference type="AlphaFoldDB" id="A0A7W6BCN0"/>
<dbReference type="EMBL" id="RJJU01000001">
    <property type="protein sequence ID" value="RUM16487.1"/>
    <property type="molecule type" value="Genomic_DNA"/>
</dbReference>